<protein>
    <submittedName>
        <fullName evidence="2">Uncharacterized protein</fullName>
    </submittedName>
</protein>
<proteinExistence type="predicted"/>
<dbReference type="RefSeq" id="WP_110026944.1">
    <property type="nucleotide sequence ID" value="NZ_QGTS01000010.1"/>
</dbReference>
<accession>A0A317PXP8</accession>
<organism evidence="2 3">
    <name type="scientific">Mangrovibacter plantisponsor</name>
    <dbReference type="NCBI Taxonomy" id="451513"/>
    <lineage>
        <taxon>Bacteria</taxon>
        <taxon>Pseudomonadati</taxon>
        <taxon>Pseudomonadota</taxon>
        <taxon>Gammaproteobacteria</taxon>
        <taxon>Enterobacterales</taxon>
        <taxon>Enterobacteriaceae</taxon>
        <taxon>Mangrovibacter</taxon>
    </lineage>
</organism>
<sequence>MNIHANKNHERKRQSVANDVSLNRSTRKGGFQFVDNRLEAVGQRKTREIIANSPRNQQLIQLQEMANNYSANQDVFISKSDNASDVIQKQHKNIPAPNELGVRVLDFLNQRNHAIVKKFKMESKGTHGTNWMHAISIMQGIKAQIPKEMRTSDVTPEEGGFFVDISESGKAQSHEFAEMAAYGTEEEGTPPRFDDSDQKREEFKAHVKRGKGTRRAIILEIWGQKNARPEPRKKGQQEDEDIYRTNAHLLVATLKDSL</sequence>
<keyword evidence="3" id="KW-1185">Reference proteome</keyword>
<dbReference type="AlphaFoldDB" id="A0A317PXP8"/>
<evidence type="ECO:0000313" key="3">
    <source>
        <dbReference type="Proteomes" id="UP000246744"/>
    </source>
</evidence>
<dbReference type="EMBL" id="QGTS01000010">
    <property type="protein sequence ID" value="PWW06711.1"/>
    <property type="molecule type" value="Genomic_DNA"/>
</dbReference>
<reference evidence="2 3" key="1">
    <citation type="submission" date="2018-05" db="EMBL/GenBank/DDBJ databases">
        <title>Genomic Encyclopedia of Type Strains, Phase IV (KMG-IV): sequencing the most valuable type-strain genomes for metagenomic binning, comparative biology and taxonomic classification.</title>
        <authorList>
            <person name="Goeker M."/>
        </authorList>
    </citation>
    <scope>NUCLEOTIDE SEQUENCE [LARGE SCALE GENOMIC DNA]</scope>
    <source>
        <strain evidence="2 3">DSM 19579</strain>
    </source>
</reference>
<dbReference type="Proteomes" id="UP000246744">
    <property type="component" value="Unassembled WGS sequence"/>
</dbReference>
<gene>
    <name evidence="2" type="ORF">DES37_110115</name>
</gene>
<name>A0A317PXP8_9ENTR</name>
<dbReference type="OrthoDB" id="6316384at2"/>
<feature type="region of interest" description="Disordered" evidence="1">
    <location>
        <begin position="1"/>
        <end position="22"/>
    </location>
</feature>
<feature type="region of interest" description="Disordered" evidence="1">
    <location>
        <begin position="222"/>
        <end position="241"/>
    </location>
</feature>
<evidence type="ECO:0000313" key="2">
    <source>
        <dbReference type="EMBL" id="PWW06711.1"/>
    </source>
</evidence>
<evidence type="ECO:0000256" key="1">
    <source>
        <dbReference type="SAM" id="MobiDB-lite"/>
    </source>
</evidence>
<comment type="caution">
    <text evidence="2">The sequence shown here is derived from an EMBL/GenBank/DDBJ whole genome shotgun (WGS) entry which is preliminary data.</text>
</comment>
<feature type="compositionally biased region" description="Basic and acidic residues" evidence="1">
    <location>
        <begin position="227"/>
        <end position="237"/>
    </location>
</feature>